<reference evidence="5 6" key="1">
    <citation type="submission" date="2020-03" db="EMBL/GenBank/DDBJ databases">
        <title>Nocardioides sp. nov., isolated from fish.</title>
        <authorList>
            <person name="Hyun D.-W."/>
            <person name="Bae J.-W."/>
        </authorList>
    </citation>
    <scope>NUCLEOTIDE SEQUENCE [LARGE SCALE GENOMIC DNA]</scope>
    <source>
        <strain evidence="5 6">HDW12A</strain>
    </source>
</reference>
<evidence type="ECO:0000313" key="5">
    <source>
        <dbReference type="EMBL" id="QIK74793.1"/>
    </source>
</evidence>
<keyword evidence="6" id="KW-1185">Reference proteome</keyword>
<evidence type="ECO:0000313" key="6">
    <source>
        <dbReference type="Proteomes" id="UP000502035"/>
    </source>
</evidence>
<dbReference type="GO" id="GO:0006508">
    <property type="term" value="P:proteolysis"/>
    <property type="evidence" value="ECO:0007669"/>
    <property type="project" value="UniProtKB-KW"/>
</dbReference>
<dbReference type="InterPro" id="IPR012548">
    <property type="entry name" value="MATCAP"/>
</dbReference>
<dbReference type="SMART" id="SM01154">
    <property type="entry name" value="DUF1704"/>
    <property type="match status" value="1"/>
</dbReference>
<dbReference type="RefSeq" id="WP_166315406.1">
    <property type="nucleotide sequence ID" value="NZ_CP049866.1"/>
</dbReference>
<dbReference type="AlphaFoldDB" id="A0A6G7YDC0"/>
<dbReference type="EMBL" id="CP049866">
    <property type="protein sequence ID" value="QIK74793.1"/>
    <property type="molecule type" value="Genomic_DNA"/>
</dbReference>
<evidence type="ECO:0000256" key="4">
    <source>
        <dbReference type="ARBA" id="ARBA00023049"/>
    </source>
</evidence>
<keyword evidence="4" id="KW-0482">Metalloprotease</keyword>
<evidence type="ECO:0000256" key="2">
    <source>
        <dbReference type="ARBA" id="ARBA00022670"/>
    </source>
</evidence>
<keyword evidence="3" id="KW-0378">Hydrolase</keyword>
<dbReference type="Proteomes" id="UP000502035">
    <property type="component" value="Chromosome"/>
</dbReference>
<protein>
    <submittedName>
        <fullName evidence="5">DUF1704 domain-containing protein</fullName>
    </submittedName>
</protein>
<dbReference type="GO" id="GO:0080164">
    <property type="term" value="P:regulation of nitric oxide metabolic process"/>
    <property type="evidence" value="ECO:0007669"/>
    <property type="project" value="TreeGrafter"/>
</dbReference>
<accession>A0A6G7YDC0</accession>
<sequence length="388" mass="41972">MSDSPLSAGDLAVDHALAQLSASMKFLLEITPVDADDLRGEFLDGDLDEPEFTYRELEAEPDVVAAELEAIDVSSVEDTTLSHLLRAKHREMELQLEMLRARDTDDFLALSIDLYGGVSPALRKQAEALLAAVPSAEAPGDALHAEEFLALALEEIAHYREQDHEIEMHAEVRPDVNGVMVSGDTLLIGPESTVQRARAEALLHHEVGTHLVTQVNGAAQPVKVLGAGLAGYDETQEGLAVLAEVACGGLTAFRLRQLAGRVVTVHRRVAGASFTEAHDALVEAGFPRGSAYTTVMRVFRAGGMTKDAIYLRGLVDLLEHLRDGGSLDLLFRGKFALDDLPLIAELDEKGALHPQRIKPRYLADPAAIRRIELASQTIELHQLLGGTP</sequence>
<dbReference type="Pfam" id="PF08014">
    <property type="entry name" value="MATCAP"/>
    <property type="match status" value="1"/>
</dbReference>
<comment type="cofactor">
    <cofactor evidence="1">
        <name>Zn(2+)</name>
        <dbReference type="ChEBI" id="CHEBI:29105"/>
    </cofactor>
</comment>
<dbReference type="PANTHER" id="PTHR31817:SF0">
    <property type="entry name" value="CHROMOSOME UNDETERMINED SCAFFOLD_67, WHOLE GENOME SHOTGUN SEQUENCE"/>
    <property type="match status" value="1"/>
</dbReference>
<gene>
    <name evidence="5" type="ORF">G7071_04470</name>
</gene>
<organism evidence="5 6">
    <name type="scientific">Nocardioides piscis</name>
    <dbReference type="NCBI Taxonomy" id="2714938"/>
    <lineage>
        <taxon>Bacteria</taxon>
        <taxon>Bacillati</taxon>
        <taxon>Actinomycetota</taxon>
        <taxon>Actinomycetes</taxon>
        <taxon>Propionibacteriales</taxon>
        <taxon>Nocardioidaceae</taxon>
        <taxon>Nocardioides</taxon>
    </lineage>
</organism>
<evidence type="ECO:0000256" key="3">
    <source>
        <dbReference type="ARBA" id="ARBA00022801"/>
    </source>
</evidence>
<dbReference type="GO" id="GO:0008237">
    <property type="term" value="F:metallopeptidase activity"/>
    <property type="evidence" value="ECO:0007669"/>
    <property type="project" value="UniProtKB-KW"/>
</dbReference>
<dbReference type="KEGG" id="npi:G7071_04470"/>
<proteinExistence type="predicted"/>
<evidence type="ECO:0000256" key="1">
    <source>
        <dbReference type="ARBA" id="ARBA00001947"/>
    </source>
</evidence>
<keyword evidence="2" id="KW-0645">Protease</keyword>
<dbReference type="PANTHER" id="PTHR31817">
    <property type="match status" value="1"/>
</dbReference>
<name>A0A6G7YDC0_9ACTN</name>